<name>A0A7J6QM92_PEROL</name>
<gene>
    <name evidence="2" type="ORF">FOZ62_005620</name>
</gene>
<reference evidence="2 3" key="1">
    <citation type="submission" date="2020-04" db="EMBL/GenBank/DDBJ databases">
        <title>Perkinsus olseni comparative genomics.</title>
        <authorList>
            <person name="Bogema D.R."/>
        </authorList>
    </citation>
    <scope>NUCLEOTIDE SEQUENCE [LARGE SCALE GENOMIC DNA]</scope>
    <source>
        <strain evidence="2">ATCC PRA-205</strain>
    </source>
</reference>
<feature type="non-terminal residue" evidence="2">
    <location>
        <position position="144"/>
    </location>
</feature>
<sequence>GSNQLRLYPVVTPSVPGRGDHLAPMTRSLDALSQHQRTMQFAAAAAAATAYRQQQQYLLFTQLAAASRATAPADNAHHPIHTPQAPSAMAALEALEIMYQRQQQQQMMSAYEARSTQQQKEGHMTRSTHSLGVPMVPENGAAPR</sequence>
<accession>A0A7J6QM92</accession>
<organism evidence="2 3">
    <name type="scientific">Perkinsus olseni</name>
    <name type="common">Perkinsus atlanticus</name>
    <dbReference type="NCBI Taxonomy" id="32597"/>
    <lineage>
        <taxon>Eukaryota</taxon>
        <taxon>Sar</taxon>
        <taxon>Alveolata</taxon>
        <taxon>Perkinsozoa</taxon>
        <taxon>Perkinsea</taxon>
        <taxon>Perkinsida</taxon>
        <taxon>Perkinsidae</taxon>
        <taxon>Perkinsus</taxon>
    </lineage>
</organism>
<dbReference type="EMBL" id="JABANM010028437">
    <property type="protein sequence ID" value="KAF4709719.1"/>
    <property type="molecule type" value="Genomic_DNA"/>
</dbReference>
<feature type="region of interest" description="Disordered" evidence="1">
    <location>
        <begin position="116"/>
        <end position="144"/>
    </location>
</feature>
<dbReference type="AlphaFoldDB" id="A0A7J6QM92"/>
<feature type="compositionally biased region" description="Polar residues" evidence="1">
    <location>
        <begin position="116"/>
        <end position="130"/>
    </location>
</feature>
<proteinExistence type="predicted"/>
<dbReference type="Proteomes" id="UP000574390">
    <property type="component" value="Unassembled WGS sequence"/>
</dbReference>
<evidence type="ECO:0000313" key="3">
    <source>
        <dbReference type="Proteomes" id="UP000574390"/>
    </source>
</evidence>
<comment type="caution">
    <text evidence="2">The sequence shown here is derived from an EMBL/GenBank/DDBJ whole genome shotgun (WGS) entry which is preliminary data.</text>
</comment>
<evidence type="ECO:0000256" key="1">
    <source>
        <dbReference type="SAM" id="MobiDB-lite"/>
    </source>
</evidence>
<protein>
    <submittedName>
        <fullName evidence="2">Uncharacterized protein</fullName>
    </submittedName>
</protein>
<evidence type="ECO:0000313" key="2">
    <source>
        <dbReference type="EMBL" id="KAF4709719.1"/>
    </source>
</evidence>